<dbReference type="InterPro" id="IPR000092">
    <property type="entry name" value="Polyprenyl_synt"/>
</dbReference>
<dbReference type="PANTHER" id="PTHR12001">
    <property type="entry name" value="GERANYLGERANYL PYROPHOSPHATE SYNTHASE"/>
    <property type="match status" value="1"/>
</dbReference>
<dbReference type="EMBL" id="AP026800">
    <property type="protein sequence ID" value="BDR54792.1"/>
    <property type="molecule type" value="Genomic_DNA"/>
</dbReference>
<evidence type="ECO:0000256" key="4">
    <source>
        <dbReference type="ARBA" id="ARBA00022723"/>
    </source>
</evidence>
<comment type="similarity">
    <text evidence="2 6">Belongs to the FPP/GGPP synthase family.</text>
</comment>
<gene>
    <name evidence="7" type="primary">idsA</name>
    <name evidence="7" type="ORF">KIMH_09030</name>
</gene>
<dbReference type="PANTHER" id="PTHR12001:SF85">
    <property type="entry name" value="SHORT CHAIN ISOPRENYL DIPHOSPHATE SYNTHASE"/>
    <property type="match status" value="1"/>
</dbReference>
<dbReference type="Gene3D" id="1.10.600.10">
    <property type="entry name" value="Farnesyl Diphosphate Synthase"/>
    <property type="match status" value="1"/>
</dbReference>
<dbReference type="InterPro" id="IPR033749">
    <property type="entry name" value="Polyprenyl_synt_CS"/>
</dbReference>
<name>A0ABM8BD01_9BIFI</name>
<comment type="cofactor">
    <cofactor evidence="1">
        <name>Mg(2+)</name>
        <dbReference type="ChEBI" id="CHEBI:18420"/>
    </cofactor>
</comment>
<dbReference type="InterPro" id="IPR008949">
    <property type="entry name" value="Isoprenoid_synthase_dom_sf"/>
</dbReference>
<accession>A0ABM8BD01</accession>
<proteinExistence type="inferred from homology"/>
<sequence length="397" mass="42785">MWSNVDDPLCQAKKCTRTYKLNTMDYTTTRQVVEQAMDRQIANYFAQCTYPTQGLLQAVERAVKAQASHSSQGGKRLRALLLLACYQAASSPSVQELEAVPFPTALIDSACALEIFQTSALIHDDIIDEAPLRRSQPSAHIALASSFQELTGTASQQAARAGQSLGLLLGNLLAACATEAISKAAASLPRSEDMRQAFARMVGRVNQGQIMDLTMESLPLDHAEPLRQAAHTAIALKTASYTTVAPIELGLLAAGRDPHSANCIAHKLGRSLGLAYQLRDDLLDVTGSPETTGKPLGGDIREGKRTLLLCEALVRTSGKERERLISIYETGHPSEAEVTFVRQIFASCGAIDAISAYAQELKAQSQEALTSSCQQLDLDTNSREKLSQACDLILPQA</sequence>
<evidence type="ECO:0000256" key="5">
    <source>
        <dbReference type="ARBA" id="ARBA00022842"/>
    </source>
</evidence>
<evidence type="ECO:0000256" key="3">
    <source>
        <dbReference type="ARBA" id="ARBA00022679"/>
    </source>
</evidence>
<dbReference type="SFLD" id="SFLDS00005">
    <property type="entry name" value="Isoprenoid_Synthase_Type_I"/>
    <property type="match status" value="1"/>
</dbReference>
<keyword evidence="8" id="KW-1185">Reference proteome</keyword>
<organism evidence="7 8">
    <name type="scientific">Bombiscardovia apis</name>
    <dbReference type="NCBI Taxonomy" id="2932182"/>
    <lineage>
        <taxon>Bacteria</taxon>
        <taxon>Bacillati</taxon>
        <taxon>Actinomycetota</taxon>
        <taxon>Actinomycetes</taxon>
        <taxon>Bifidobacteriales</taxon>
        <taxon>Bifidobacteriaceae</taxon>
        <taxon>Bombiscardovia</taxon>
    </lineage>
</organism>
<dbReference type="SUPFAM" id="SSF48576">
    <property type="entry name" value="Terpenoid synthases"/>
    <property type="match status" value="1"/>
</dbReference>
<evidence type="ECO:0000313" key="7">
    <source>
        <dbReference type="EMBL" id="BDR54792.1"/>
    </source>
</evidence>
<dbReference type="Pfam" id="PF00348">
    <property type="entry name" value="polyprenyl_synt"/>
    <property type="match status" value="1"/>
</dbReference>
<protein>
    <submittedName>
        <fullName evidence="7">Serralysin</fullName>
    </submittedName>
</protein>
<evidence type="ECO:0000256" key="6">
    <source>
        <dbReference type="RuleBase" id="RU004466"/>
    </source>
</evidence>
<keyword evidence="5" id="KW-0460">Magnesium</keyword>
<keyword evidence="3 6" id="KW-0808">Transferase</keyword>
<dbReference type="Proteomes" id="UP001321748">
    <property type="component" value="Chromosome"/>
</dbReference>
<evidence type="ECO:0000256" key="2">
    <source>
        <dbReference type="ARBA" id="ARBA00006706"/>
    </source>
</evidence>
<evidence type="ECO:0000256" key="1">
    <source>
        <dbReference type="ARBA" id="ARBA00001946"/>
    </source>
</evidence>
<dbReference type="PROSITE" id="PS00444">
    <property type="entry name" value="POLYPRENYL_SYNTHASE_2"/>
    <property type="match status" value="1"/>
</dbReference>
<keyword evidence="4" id="KW-0479">Metal-binding</keyword>
<evidence type="ECO:0000313" key="8">
    <source>
        <dbReference type="Proteomes" id="UP001321748"/>
    </source>
</evidence>
<reference evidence="7 8" key="1">
    <citation type="journal article" date="2023" name="Microbiol. Spectr.">
        <title>Symbiosis of Carpenter Bees with Uncharacterized Lactic Acid Bacteria Showing NAD Auxotrophy.</title>
        <authorList>
            <person name="Kawasaki S."/>
            <person name="Ozawa K."/>
            <person name="Mori T."/>
            <person name="Yamamoto A."/>
            <person name="Ito M."/>
            <person name="Ohkuma M."/>
            <person name="Sakamoto M."/>
            <person name="Matsutani M."/>
        </authorList>
    </citation>
    <scope>NUCLEOTIDE SEQUENCE [LARGE SCALE GENOMIC DNA]</scope>
    <source>
        <strain evidence="7 8">KimH</strain>
    </source>
</reference>